<accession>A0A1E3XDA2</accession>
<keyword evidence="1" id="KW-1133">Transmembrane helix</keyword>
<evidence type="ECO:0000313" key="2">
    <source>
        <dbReference type="EMBL" id="ODS32944.1"/>
    </source>
</evidence>
<gene>
    <name evidence="2" type="primary">rfe_1</name>
    <name evidence="2" type="ORF">SCARUB_01945</name>
</gene>
<reference evidence="2 3" key="1">
    <citation type="submission" date="2016-07" db="EMBL/GenBank/DDBJ databases">
        <title>Draft genome of Scalindua rubra, obtained from a brine-seawater interface in the Red Sea, sheds light on salt adaptation in anammox bacteria.</title>
        <authorList>
            <person name="Speth D.R."/>
            <person name="Lagkouvardos I."/>
            <person name="Wang Y."/>
            <person name="Qian P.-Y."/>
            <person name="Dutilh B.E."/>
            <person name="Jetten M.S."/>
        </authorList>
    </citation>
    <scope>NUCLEOTIDE SEQUENCE [LARGE SCALE GENOMIC DNA]</scope>
    <source>
        <strain evidence="2">BSI-1</strain>
    </source>
</reference>
<feature type="transmembrane region" description="Helical" evidence="1">
    <location>
        <begin position="25"/>
        <end position="45"/>
    </location>
</feature>
<keyword evidence="1" id="KW-0472">Membrane</keyword>
<organism evidence="2 3">
    <name type="scientific">Candidatus Scalindua rubra</name>
    <dbReference type="NCBI Taxonomy" id="1872076"/>
    <lineage>
        <taxon>Bacteria</taxon>
        <taxon>Pseudomonadati</taxon>
        <taxon>Planctomycetota</taxon>
        <taxon>Candidatus Brocadiia</taxon>
        <taxon>Candidatus Brocadiales</taxon>
        <taxon>Candidatus Scalinduaceae</taxon>
        <taxon>Candidatus Scalindua</taxon>
    </lineage>
</organism>
<evidence type="ECO:0000313" key="3">
    <source>
        <dbReference type="Proteomes" id="UP000094056"/>
    </source>
</evidence>
<dbReference type="EC" id="2.4.1.-" evidence="2"/>
<dbReference type="PATRIC" id="fig|1872076.5.peg.2289"/>
<dbReference type="AlphaFoldDB" id="A0A1E3XDA2"/>
<name>A0A1E3XDA2_9BACT</name>
<proteinExistence type="predicted"/>
<dbReference type="GO" id="GO:0016757">
    <property type="term" value="F:glycosyltransferase activity"/>
    <property type="evidence" value="ECO:0007669"/>
    <property type="project" value="UniProtKB-KW"/>
</dbReference>
<keyword evidence="2" id="KW-0328">Glycosyltransferase</keyword>
<sequence>MECRIQNTEYDRIMKVLRVYKERDLYIRIAPMSVWLIFVFLISTIEFIEAGVQSDKDAELSVSIDEYKEKVAYEKKILEGLKKLLEIKQNEVILPDEITNSELVIKNENLSISKIAGNYDAVLYSISAKLVPMEEILQTLVSTSERKLIIDEDIDKEKLTSVISIFMEDVPLIDIIDVILGAKGLESIISEEIMFVTLPAKLNVVSSYDYYQEKAVQAYQKAMIKYPSYKEIARAYYELGNFLSCLGISFNCIARIQGCN</sequence>
<dbReference type="Proteomes" id="UP000094056">
    <property type="component" value="Unassembled WGS sequence"/>
</dbReference>
<dbReference type="EMBL" id="MAYW01000043">
    <property type="protein sequence ID" value="ODS32944.1"/>
    <property type="molecule type" value="Genomic_DNA"/>
</dbReference>
<comment type="caution">
    <text evidence="2">The sequence shown here is derived from an EMBL/GenBank/DDBJ whole genome shotgun (WGS) entry which is preliminary data.</text>
</comment>
<evidence type="ECO:0000256" key="1">
    <source>
        <dbReference type="SAM" id="Phobius"/>
    </source>
</evidence>
<protein>
    <submittedName>
        <fullName evidence="2">N-acetylglucosaminyltransferase (O-GlcNAc transferase)</fullName>
        <ecNumber evidence="2">2.4.1.-</ecNumber>
    </submittedName>
</protein>
<keyword evidence="2" id="KW-0808">Transferase</keyword>
<keyword evidence="1" id="KW-0812">Transmembrane</keyword>